<evidence type="ECO:0000313" key="3">
    <source>
        <dbReference type="Proteomes" id="UP000494119"/>
    </source>
</evidence>
<dbReference type="Proteomes" id="UP000494119">
    <property type="component" value="Unassembled WGS sequence"/>
</dbReference>
<proteinExistence type="predicted"/>
<evidence type="ECO:0000313" key="2">
    <source>
        <dbReference type="EMBL" id="CAB3803680.1"/>
    </source>
</evidence>
<organism evidence="2 3">
    <name type="scientific">Paraburkholderia caffeinitolerans</name>
    <dbReference type="NCBI Taxonomy" id="1723730"/>
    <lineage>
        <taxon>Bacteria</taxon>
        <taxon>Pseudomonadati</taxon>
        <taxon>Pseudomonadota</taxon>
        <taxon>Betaproteobacteria</taxon>
        <taxon>Burkholderiales</taxon>
        <taxon>Burkholderiaceae</taxon>
        <taxon>Paraburkholderia</taxon>
    </lineage>
</organism>
<accession>A0A6J5GQA2</accession>
<name>A0A6J5GQA2_9BURK</name>
<dbReference type="AlphaFoldDB" id="A0A6J5GQA2"/>
<reference evidence="2 3" key="1">
    <citation type="submission" date="2020-04" db="EMBL/GenBank/DDBJ databases">
        <authorList>
            <person name="De Canck E."/>
        </authorList>
    </citation>
    <scope>NUCLEOTIDE SEQUENCE [LARGE SCALE GENOMIC DNA]</scope>
    <source>
        <strain evidence="2 3">LMG 28688</strain>
    </source>
</reference>
<keyword evidence="3" id="KW-1185">Reference proteome</keyword>
<dbReference type="EMBL" id="CADIKL010000041">
    <property type="protein sequence ID" value="CAB3803680.1"/>
    <property type="molecule type" value="Genomic_DNA"/>
</dbReference>
<feature type="compositionally biased region" description="Basic and acidic residues" evidence="1">
    <location>
        <begin position="1"/>
        <end position="25"/>
    </location>
</feature>
<gene>
    <name evidence="2" type="ORF">LMG28688_05818</name>
</gene>
<dbReference type="RefSeq" id="WP_175197641.1">
    <property type="nucleotide sequence ID" value="NZ_CADIKL010000041.1"/>
</dbReference>
<feature type="compositionally biased region" description="Polar residues" evidence="1">
    <location>
        <begin position="26"/>
        <end position="41"/>
    </location>
</feature>
<protein>
    <submittedName>
        <fullName evidence="2">Uncharacterized protein</fullName>
    </submittedName>
</protein>
<feature type="region of interest" description="Disordered" evidence="1">
    <location>
        <begin position="1"/>
        <end position="41"/>
    </location>
</feature>
<sequence>MTDYSKRNEAWRDGEHRVARERTVDVDQSATSDGSNGVQRHGTNWAWARSNVHYDWMDHASPFDNRN</sequence>
<evidence type="ECO:0000256" key="1">
    <source>
        <dbReference type="SAM" id="MobiDB-lite"/>
    </source>
</evidence>